<evidence type="ECO:0000259" key="1">
    <source>
        <dbReference type="Pfam" id="PF13843"/>
    </source>
</evidence>
<dbReference type="EMBL" id="CAXDID020000464">
    <property type="protein sequence ID" value="CAL6094165.1"/>
    <property type="molecule type" value="Genomic_DNA"/>
</dbReference>
<dbReference type="PANTHER" id="PTHR46599">
    <property type="entry name" value="PIGGYBAC TRANSPOSABLE ELEMENT-DERIVED PROTEIN 4"/>
    <property type="match status" value="1"/>
</dbReference>
<protein>
    <submittedName>
        <fullName evidence="2">PiggyBac transposable element-derived protein</fullName>
    </submittedName>
    <submittedName>
        <fullName evidence="3">PiggyBac_transposable element-derived protein</fullName>
    </submittedName>
</protein>
<feature type="domain" description="PiggyBac transposable element-derived protein" evidence="1">
    <location>
        <begin position="2"/>
        <end position="116"/>
    </location>
</feature>
<gene>
    <name evidence="2" type="ORF">HINF_LOCUS28524</name>
    <name evidence="3" type="ORF">HINF_LOCUS67338</name>
</gene>
<evidence type="ECO:0000313" key="4">
    <source>
        <dbReference type="Proteomes" id="UP001642409"/>
    </source>
</evidence>
<reference evidence="3 4" key="2">
    <citation type="submission" date="2024-07" db="EMBL/GenBank/DDBJ databases">
        <authorList>
            <person name="Akdeniz Z."/>
        </authorList>
    </citation>
    <scope>NUCLEOTIDE SEQUENCE [LARGE SCALE GENOMIC DNA]</scope>
</reference>
<proteinExistence type="predicted"/>
<dbReference type="InterPro" id="IPR029526">
    <property type="entry name" value="PGBD"/>
</dbReference>
<accession>A0AA86PTW6</accession>
<reference evidence="2" key="1">
    <citation type="submission" date="2023-06" db="EMBL/GenBank/DDBJ databases">
        <authorList>
            <person name="Kurt Z."/>
        </authorList>
    </citation>
    <scope>NUCLEOTIDE SEQUENCE</scope>
</reference>
<dbReference type="PANTHER" id="PTHR46599:SF3">
    <property type="entry name" value="PIGGYBAC TRANSPOSABLE ELEMENT-DERIVED PROTEIN 4"/>
    <property type="match status" value="1"/>
</dbReference>
<comment type="caution">
    <text evidence="2">The sequence shown here is derived from an EMBL/GenBank/DDBJ whole genome shotgun (WGS) entry which is preliminary data.</text>
</comment>
<name>A0AA86PTW6_9EUKA</name>
<dbReference type="AlphaFoldDB" id="A0AA86PTW6"/>
<sequence>MKPARFGIELKVIACTDTNYVICFEMYCGQQDGPEYKTDKDGTLTDNDKLVRRLLSQVMELNKRGKNDKQMVLYLDNGYTSTRLVQQLDAINVRVCGTIQSTRMGLTQVQKAQLDDMQKKISKLYVRSLEKCSKILQMPVL</sequence>
<dbReference type="EMBL" id="CATOUU010000684">
    <property type="protein sequence ID" value="CAI9940879.1"/>
    <property type="molecule type" value="Genomic_DNA"/>
</dbReference>
<evidence type="ECO:0000313" key="2">
    <source>
        <dbReference type="EMBL" id="CAI9940879.1"/>
    </source>
</evidence>
<organism evidence="2">
    <name type="scientific">Hexamita inflata</name>
    <dbReference type="NCBI Taxonomy" id="28002"/>
    <lineage>
        <taxon>Eukaryota</taxon>
        <taxon>Metamonada</taxon>
        <taxon>Diplomonadida</taxon>
        <taxon>Hexamitidae</taxon>
        <taxon>Hexamitinae</taxon>
        <taxon>Hexamita</taxon>
    </lineage>
</organism>
<keyword evidence="4" id="KW-1185">Reference proteome</keyword>
<dbReference type="Proteomes" id="UP001642409">
    <property type="component" value="Unassembled WGS sequence"/>
</dbReference>
<dbReference type="Pfam" id="PF13843">
    <property type="entry name" value="DDE_Tnp_1_7"/>
    <property type="match status" value="1"/>
</dbReference>
<evidence type="ECO:0000313" key="3">
    <source>
        <dbReference type="EMBL" id="CAL6094165.1"/>
    </source>
</evidence>